<gene>
    <name evidence="1" type="ORF">Sjap_003894</name>
</gene>
<accession>A0AAP0PVX6</accession>
<evidence type="ECO:0000313" key="1">
    <source>
        <dbReference type="EMBL" id="KAK9156414.1"/>
    </source>
</evidence>
<dbReference type="AlphaFoldDB" id="A0AAP0PVX6"/>
<sequence length="128" mass="14966">MGSGFFSDTWFLREKGLCLKALKRLLDHLRRIHLELTHQLSEDIVLLHYAGVVQHSLGSDAELADLISKMCREVNRDAEKESYLHLLASDVNEYCNKNWNKWIAELSRLVWIMLRILAITYIVLIEKK</sequence>
<comment type="caution">
    <text evidence="1">The sequence shown here is derived from an EMBL/GenBank/DDBJ whole genome shotgun (WGS) entry which is preliminary data.</text>
</comment>
<dbReference type="PANTHER" id="PTHR31170:SF25">
    <property type="entry name" value="BNAA09G04570D PROTEIN"/>
    <property type="match status" value="1"/>
</dbReference>
<organism evidence="1 2">
    <name type="scientific">Stephania japonica</name>
    <dbReference type="NCBI Taxonomy" id="461633"/>
    <lineage>
        <taxon>Eukaryota</taxon>
        <taxon>Viridiplantae</taxon>
        <taxon>Streptophyta</taxon>
        <taxon>Embryophyta</taxon>
        <taxon>Tracheophyta</taxon>
        <taxon>Spermatophyta</taxon>
        <taxon>Magnoliopsida</taxon>
        <taxon>Ranunculales</taxon>
        <taxon>Menispermaceae</taxon>
        <taxon>Menispermoideae</taxon>
        <taxon>Cissampelideae</taxon>
        <taxon>Stephania</taxon>
    </lineage>
</organism>
<evidence type="ECO:0000313" key="2">
    <source>
        <dbReference type="Proteomes" id="UP001417504"/>
    </source>
</evidence>
<name>A0AAP0PVX6_9MAGN</name>
<keyword evidence="2" id="KW-1185">Reference proteome</keyword>
<dbReference type="Pfam" id="PF03140">
    <property type="entry name" value="DUF247"/>
    <property type="match status" value="1"/>
</dbReference>
<proteinExistence type="predicted"/>
<dbReference type="EMBL" id="JBBNAE010000001">
    <property type="protein sequence ID" value="KAK9156414.1"/>
    <property type="molecule type" value="Genomic_DNA"/>
</dbReference>
<dbReference type="InterPro" id="IPR004158">
    <property type="entry name" value="DUF247_pln"/>
</dbReference>
<reference evidence="1 2" key="1">
    <citation type="submission" date="2024-01" db="EMBL/GenBank/DDBJ databases">
        <title>Genome assemblies of Stephania.</title>
        <authorList>
            <person name="Yang L."/>
        </authorList>
    </citation>
    <scope>NUCLEOTIDE SEQUENCE [LARGE SCALE GENOMIC DNA]</scope>
    <source>
        <strain evidence="1">QJT</strain>
        <tissue evidence="1">Leaf</tissue>
    </source>
</reference>
<protein>
    <submittedName>
        <fullName evidence="1">Uncharacterized protein</fullName>
    </submittedName>
</protein>
<dbReference type="PANTHER" id="PTHR31170">
    <property type="entry name" value="BNAC04G53230D PROTEIN"/>
    <property type="match status" value="1"/>
</dbReference>
<dbReference type="Proteomes" id="UP001417504">
    <property type="component" value="Unassembled WGS sequence"/>
</dbReference>